<evidence type="ECO:0000313" key="4">
    <source>
        <dbReference type="Proteomes" id="UP000002513"/>
    </source>
</evidence>
<dbReference type="OrthoDB" id="308933at2"/>
<dbReference type="Pfam" id="PF12476">
    <property type="entry name" value="DUF3696"/>
    <property type="match status" value="1"/>
</dbReference>
<dbReference type="eggNOG" id="COG4938">
    <property type="taxonomic scope" value="Bacteria"/>
</dbReference>
<reference evidence="3 4" key="1">
    <citation type="journal article" date="2001" name="Science">
        <title>Comparative genomics of Listeria species.</title>
        <authorList>
            <person name="Glaser P."/>
            <person name="Frangeul L."/>
            <person name="Buchrieser C."/>
            <person name="Rusniok C."/>
            <person name="Amend A."/>
            <person name="Baquero F."/>
            <person name="Berche P."/>
            <person name="Bloecker H."/>
            <person name="Brandt P."/>
            <person name="Chakraborty T."/>
            <person name="Charbit A."/>
            <person name="Chetouani F."/>
            <person name="Couve E."/>
            <person name="de Daruvar A."/>
            <person name="Dehoux P."/>
            <person name="Domann E."/>
            <person name="Dominguez-Bernal G."/>
            <person name="Duchaud E."/>
            <person name="Durant L."/>
            <person name="Dussurget O."/>
            <person name="Entian K.-D."/>
            <person name="Fsihi H."/>
            <person name="Garcia-del Portillo F."/>
            <person name="Garrido P."/>
            <person name="Gautier L."/>
            <person name="Goebel W."/>
            <person name="Gomez-Lopez N."/>
            <person name="Hain T."/>
            <person name="Hauf J."/>
            <person name="Jackson D."/>
            <person name="Jones L.-M."/>
            <person name="Kaerst U."/>
            <person name="Kreft J."/>
            <person name="Kuhn M."/>
            <person name="Kunst F."/>
            <person name="Kurapkat G."/>
            <person name="Madueno E."/>
            <person name="Maitournam A."/>
            <person name="Mata Vicente J."/>
            <person name="Ng E."/>
            <person name="Nedjari H."/>
            <person name="Nordsiek G."/>
            <person name="Novella S."/>
            <person name="de Pablos B."/>
            <person name="Perez-Diaz J.-C."/>
            <person name="Purcell R."/>
            <person name="Remmel B."/>
            <person name="Rose M."/>
            <person name="Schlueter T."/>
            <person name="Simoes N."/>
            <person name="Tierrez A."/>
            <person name="Vazquez-Boland J.-A."/>
            <person name="Voss H."/>
            <person name="Wehland J."/>
            <person name="Cossart P."/>
        </authorList>
    </citation>
    <scope>NUCLEOTIDE SEQUENCE [LARGE SCALE GENOMIC DNA]</scope>
    <source>
        <strain evidence="4">ATCC BAA-680 / CLIP 11262</strain>
    </source>
</reference>
<dbReference type="Pfam" id="PF13175">
    <property type="entry name" value="AAA_15"/>
    <property type="match status" value="1"/>
</dbReference>
<protein>
    <submittedName>
        <fullName evidence="3">Lin0834 protein</fullName>
    </submittedName>
</protein>
<dbReference type="KEGG" id="lin:lin0834"/>
<dbReference type="HOGENOM" id="CLU_032548_0_0_9"/>
<dbReference type="InterPro" id="IPR041685">
    <property type="entry name" value="AAA_GajA/Old/RecF-like"/>
</dbReference>
<sequence length="369" mass="41932">MKQISSLEINGLKSYTEKTEIKLSQLNVFSGVNSVGKSTAIQSISLIKSLYDSYINKNKIISEAFLNNEMFGLELGTYEKIITGNNNYFEIGINNKLIQIEAKEGDALKVQANMKEVTEEIKVNLFHGHFYYLAAERFGPRNYQVIDSYGIDNCGIKGENAFHILNKYSENIIADDLLFQGTANKAEKSLKKQTEKWLNTFFDGVEFSSTLENALRLVKLEVKQSNQDMGYVSLSNVGFGLSYVLPILLTCLTSKEDSLIIIENPEAHLHPKGQSLLGQFLAQVSSSKRQVVVETHSEHIINGMRLFCLKNSISPNELTINFFSIKSSKTNVKKISLNERMELLEWPDDFFDQQENDLRHMREIRRKNG</sequence>
<dbReference type="Proteomes" id="UP000002513">
    <property type="component" value="Chromosome"/>
</dbReference>
<dbReference type="PANTHER" id="PTHR43581">
    <property type="entry name" value="ATP/GTP PHOSPHATASE"/>
    <property type="match status" value="1"/>
</dbReference>
<accession>Q92DH9</accession>
<dbReference type="InterPro" id="IPR027417">
    <property type="entry name" value="P-loop_NTPase"/>
</dbReference>
<gene>
    <name evidence="3" type="ordered locus">lin0834</name>
</gene>
<dbReference type="InterPro" id="IPR014592">
    <property type="entry name" value="P-loop_UCP034888"/>
</dbReference>
<name>Q92DH9_LISIN</name>
<dbReference type="RefSeq" id="WP_010990636.1">
    <property type="nucleotide sequence ID" value="NC_003212.1"/>
</dbReference>
<evidence type="ECO:0000259" key="1">
    <source>
        <dbReference type="Pfam" id="PF12476"/>
    </source>
</evidence>
<proteinExistence type="predicted"/>
<evidence type="ECO:0000313" key="3">
    <source>
        <dbReference type="EMBL" id="CAC96066.1"/>
    </source>
</evidence>
<feature type="domain" description="Endonuclease GajA/Old nuclease/RecF-like AAA" evidence="2">
    <location>
        <begin position="182"/>
        <end position="301"/>
    </location>
</feature>
<evidence type="ECO:0000259" key="2">
    <source>
        <dbReference type="Pfam" id="PF13175"/>
    </source>
</evidence>
<dbReference type="STRING" id="272626.gene:17565161"/>
<dbReference type="AlphaFoldDB" id="Q92DH9"/>
<dbReference type="InterPro" id="IPR051396">
    <property type="entry name" value="Bact_Antivir_Def_Nuclease"/>
</dbReference>
<dbReference type="PIR" id="AB1537">
    <property type="entry name" value="AB1537"/>
</dbReference>
<dbReference type="InterPro" id="IPR022532">
    <property type="entry name" value="DUF3696"/>
</dbReference>
<dbReference type="PIRSF" id="PIRSF034888">
    <property type="entry name" value="P-loop_UCP034888"/>
    <property type="match status" value="1"/>
</dbReference>
<dbReference type="Gene3D" id="3.40.50.300">
    <property type="entry name" value="P-loop containing nucleotide triphosphate hydrolases"/>
    <property type="match status" value="1"/>
</dbReference>
<feature type="domain" description="DUF3696" evidence="1">
    <location>
        <begin position="313"/>
        <end position="359"/>
    </location>
</feature>
<dbReference type="PANTHER" id="PTHR43581:SF2">
    <property type="entry name" value="EXCINUCLEASE ATPASE SUBUNIT"/>
    <property type="match status" value="1"/>
</dbReference>
<dbReference type="SUPFAM" id="SSF52540">
    <property type="entry name" value="P-loop containing nucleoside triphosphate hydrolases"/>
    <property type="match status" value="1"/>
</dbReference>
<organism evidence="3 4">
    <name type="scientific">Listeria innocua serovar 6a (strain ATCC BAA-680 / CLIP 11262)</name>
    <dbReference type="NCBI Taxonomy" id="272626"/>
    <lineage>
        <taxon>Bacteria</taxon>
        <taxon>Bacillati</taxon>
        <taxon>Bacillota</taxon>
        <taxon>Bacilli</taxon>
        <taxon>Bacillales</taxon>
        <taxon>Listeriaceae</taxon>
        <taxon>Listeria</taxon>
    </lineage>
</organism>
<dbReference type="EMBL" id="AL596166">
    <property type="protein sequence ID" value="CAC96066.1"/>
    <property type="molecule type" value="Genomic_DNA"/>
</dbReference>